<dbReference type="CDD" id="cd16393">
    <property type="entry name" value="SPO0J_N"/>
    <property type="match status" value="1"/>
</dbReference>
<dbReference type="PANTHER" id="PTHR33375:SF1">
    <property type="entry name" value="CHROMOSOME-PARTITIONING PROTEIN PARB-RELATED"/>
    <property type="match status" value="1"/>
</dbReference>
<evidence type="ECO:0000313" key="7">
    <source>
        <dbReference type="Proteomes" id="UP000317214"/>
    </source>
</evidence>
<dbReference type="Proteomes" id="UP000317214">
    <property type="component" value="Chromosome"/>
</dbReference>
<feature type="domain" description="ParB-like N-terminal" evidence="5">
    <location>
        <begin position="39"/>
        <end position="131"/>
    </location>
</feature>
<gene>
    <name evidence="6" type="ORF">D5366_05205</name>
</gene>
<evidence type="ECO:0000256" key="2">
    <source>
        <dbReference type="ARBA" id="ARBA00022829"/>
    </source>
</evidence>
<dbReference type="FunFam" id="1.10.10.2830:FF:000001">
    <property type="entry name" value="Chromosome partitioning protein ParB"/>
    <property type="match status" value="1"/>
</dbReference>
<dbReference type="InterPro" id="IPR003115">
    <property type="entry name" value="ParB_N"/>
</dbReference>
<protein>
    <submittedName>
        <fullName evidence="6">ParB/RepB/Spo0J family partition protein</fullName>
    </submittedName>
</protein>
<evidence type="ECO:0000256" key="1">
    <source>
        <dbReference type="ARBA" id="ARBA00006295"/>
    </source>
</evidence>
<dbReference type="Pfam" id="PF02195">
    <property type="entry name" value="ParB_N"/>
    <property type="match status" value="1"/>
</dbReference>
<dbReference type="InterPro" id="IPR004437">
    <property type="entry name" value="ParB/RepB/Spo0J"/>
</dbReference>
<dbReference type="AlphaFoldDB" id="A0A4Y6V842"/>
<evidence type="ECO:0000256" key="3">
    <source>
        <dbReference type="ARBA" id="ARBA00023125"/>
    </source>
</evidence>
<dbReference type="InterPro" id="IPR036086">
    <property type="entry name" value="ParB/Sulfiredoxin_sf"/>
</dbReference>
<dbReference type="InterPro" id="IPR050336">
    <property type="entry name" value="Chromosome_partition/occlusion"/>
</dbReference>
<sequence length="292" mass="32053">MAKKDGMPRLGRGLAALLGEQAPQLAQATRAGGPSHTSTTLSVDVLAPSPFQPRRDMNPARLEELAVSIRSRGVLQPLLVRPNPDQKGHYQIIAGERRWRAAQQAGLHDVPVHIRELDDMDAMAAALVENLQRADLNPIEEAEGLQRLLTDYVLTQEELAGAVGKSRPHIANMLRLLKLPQLVRTHVREGRLSAGHARALLGHPQPEDVAQVVLDRQLNVRQTEALVAAKSAPSDISEPKERDVEIVKLEESLANRLGLKVDIAYDGKKGGSLKISYRSLEQFEALMRLLNA</sequence>
<dbReference type="PANTHER" id="PTHR33375">
    <property type="entry name" value="CHROMOSOME-PARTITIONING PROTEIN PARB-RELATED"/>
    <property type="match status" value="1"/>
</dbReference>
<dbReference type="GO" id="GO:0005694">
    <property type="term" value="C:chromosome"/>
    <property type="evidence" value="ECO:0007669"/>
    <property type="project" value="TreeGrafter"/>
</dbReference>
<dbReference type="GO" id="GO:0007059">
    <property type="term" value="P:chromosome segregation"/>
    <property type="evidence" value="ECO:0007669"/>
    <property type="project" value="UniProtKB-KW"/>
</dbReference>
<dbReference type="Pfam" id="PF23552">
    <property type="entry name" value="ParB_C"/>
    <property type="match status" value="1"/>
</dbReference>
<dbReference type="EMBL" id="CP032485">
    <property type="protein sequence ID" value="QDH24726.1"/>
    <property type="molecule type" value="Genomic_DNA"/>
</dbReference>
<dbReference type="RefSeq" id="WP_141492568.1">
    <property type="nucleotide sequence ID" value="NZ_CP032485.1"/>
</dbReference>
<keyword evidence="7" id="KW-1185">Reference proteome</keyword>
<name>A0A4Y6V842_9PROT</name>
<evidence type="ECO:0000313" key="6">
    <source>
        <dbReference type="EMBL" id="QDH24726.1"/>
    </source>
</evidence>
<accession>A0A4Y6V842</accession>
<dbReference type="Pfam" id="PF17762">
    <property type="entry name" value="HTH_ParB"/>
    <property type="match status" value="1"/>
</dbReference>
<reference evidence="6 7" key="1">
    <citation type="submission" date="2018-09" db="EMBL/GenBank/DDBJ databases">
        <title>The complete genome sequence of Neokomagataea tanensis NBRC 106556(T).</title>
        <authorList>
            <person name="Chua K.-O."/>
            <person name="See-Too W.-S."/>
            <person name="Hong K.-W."/>
            <person name="Yin W.-F."/>
            <person name="Chan K.-G."/>
        </authorList>
    </citation>
    <scope>NUCLEOTIDE SEQUENCE [LARGE SCALE GENOMIC DNA]</scope>
    <source>
        <strain evidence="7">AH13 \ NBRC 106556</strain>
    </source>
</reference>
<dbReference type="Gene3D" id="3.90.1530.30">
    <property type="match status" value="1"/>
</dbReference>
<keyword evidence="2" id="KW-0159">Chromosome partition</keyword>
<proteinExistence type="inferred from homology"/>
<comment type="similarity">
    <text evidence="1">Belongs to the ParB family.</text>
</comment>
<evidence type="ECO:0000256" key="4">
    <source>
        <dbReference type="ARBA" id="ARBA00025472"/>
    </source>
</evidence>
<dbReference type="SMART" id="SM00470">
    <property type="entry name" value="ParB"/>
    <property type="match status" value="1"/>
</dbReference>
<organism evidence="6 7">
    <name type="scientific">Neokomagataea tanensis</name>
    <dbReference type="NCBI Taxonomy" id="661191"/>
    <lineage>
        <taxon>Bacteria</taxon>
        <taxon>Pseudomonadati</taxon>
        <taxon>Pseudomonadota</taxon>
        <taxon>Alphaproteobacteria</taxon>
        <taxon>Acetobacterales</taxon>
        <taxon>Acetobacteraceae</taxon>
        <taxon>Neokomagataea</taxon>
    </lineage>
</organism>
<dbReference type="KEGG" id="ntn:D5366_05205"/>
<dbReference type="OrthoDB" id="9802051at2"/>
<dbReference type="FunFam" id="3.90.1530.30:FF:000001">
    <property type="entry name" value="Chromosome partitioning protein ParB"/>
    <property type="match status" value="1"/>
</dbReference>
<dbReference type="SUPFAM" id="SSF110849">
    <property type="entry name" value="ParB/Sulfiredoxin"/>
    <property type="match status" value="1"/>
</dbReference>
<dbReference type="Gene3D" id="1.10.10.2830">
    <property type="match status" value="1"/>
</dbReference>
<comment type="function">
    <text evidence="4">Involved in chromosome partition. Localize to both poles of the predivisional cell following completion of DNA replication. Binds to the DNA origin of replication.</text>
</comment>
<evidence type="ECO:0000259" key="5">
    <source>
        <dbReference type="SMART" id="SM00470"/>
    </source>
</evidence>
<dbReference type="NCBIfam" id="TIGR00180">
    <property type="entry name" value="parB_part"/>
    <property type="match status" value="1"/>
</dbReference>
<dbReference type="GO" id="GO:0003677">
    <property type="term" value="F:DNA binding"/>
    <property type="evidence" value="ECO:0007669"/>
    <property type="project" value="UniProtKB-KW"/>
</dbReference>
<keyword evidence="3" id="KW-0238">DNA-binding</keyword>
<dbReference type="InterPro" id="IPR041468">
    <property type="entry name" value="HTH_ParB/Spo0J"/>
</dbReference>
<dbReference type="InterPro" id="IPR057240">
    <property type="entry name" value="ParB_dimer_C"/>
</dbReference>